<evidence type="ECO:0000256" key="7">
    <source>
        <dbReference type="ARBA" id="ARBA00022692"/>
    </source>
</evidence>
<evidence type="ECO:0000256" key="10">
    <source>
        <dbReference type="ARBA" id="ARBA00022989"/>
    </source>
</evidence>
<evidence type="ECO:0000256" key="16">
    <source>
        <dbReference type="ARBA" id="ARBA00082853"/>
    </source>
</evidence>
<feature type="signal peptide" evidence="18">
    <location>
        <begin position="1"/>
        <end position="32"/>
    </location>
</feature>
<dbReference type="Pfam" id="PF08244">
    <property type="entry name" value="Glyco_hydro_32C"/>
    <property type="match status" value="1"/>
</dbReference>
<evidence type="ECO:0000256" key="3">
    <source>
        <dbReference type="ARBA" id="ARBA00004606"/>
    </source>
</evidence>
<comment type="catalytic activity">
    <reaction evidence="1">
        <text>Hydrolysis of terminal non-reducing beta-D-fructofuranoside residues in beta-D-fructofuranosides.</text>
        <dbReference type="EC" id="3.2.1.26"/>
    </reaction>
</comment>
<dbReference type="InterPro" id="IPR001362">
    <property type="entry name" value="Glyco_hydro_32"/>
</dbReference>
<comment type="pathway">
    <text evidence="4">Glycan biosynthesis; sucrose metabolism.</text>
</comment>
<dbReference type="SMART" id="SM00640">
    <property type="entry name" value="Glyco_32"/>
    <property type="match status" value="1"/>
</dbReference>
<dbReference type="PANTHER" id="PTHR31953">
    <property type="entry name" value="BETA-FRUCTOFURANOSIDASE, INSOLUBLE ISOENZYME CWINV1-RELATED"/>
    <property type="match status" value="1"/>
</dbReference>
<evidence type="ECO:0000313" key="22">
    <source>
        <dbReference type="Proteomes" id="UP001058974"/>
    </source>
</evidence>
<dbReference type="AlphaFoldDB" id="A0A9D4W7X4"/>
<evidence type="ECO:0000313" key="21">
    <source>
        <dbReference type="EMBL" id="KAI5395980.1"/>
    </source>
</evidence>
<evidence type="ECO:0000256" key="5">
    <source>
        <dbReference type="ARBA" id="ARBA00009902"/>
    </source>
</evidence>
<evidence type="ECO:0000259" key="19">
    <source>
        <dbReference type="Pfam" id="PF00251"/>
    </source>
</evidence>
<evidence type="ECO:0000259" key="20">
    <source>
        <dbReference type="Pfam" id="PF08244"/>
    </source>
</evidence>
<evidence type="ECO:0000256" key="8">
    <source>
        <dbReference type="ARBA" id="ARBA00022801"/>
    </source>
</evidence>
<dbReference type="GO" id="GO:0005775">
    <property type="term" value="C:vacuolar lumen"/>
    <property type="evidence" value="ECO:0007669"/>
    <property type="project" value="UniProtKB-SubCell"/>
</dbReference>
<dbReference type="CDD" id="cd18624">
    <property type="entry name" value="GH32_Fruct1-like"/>
    <property type="match status" value="1"/>
</dbReference>
<dbReference type="SUPFAM" id="SSF75005">
    <property type="entry name" value="Arabinanase/levansucrase/invertase"/>
    <property type="match status" value="1"/>
</dbReference>
<comment type="similarity">
    <text evidence="5 17">Belongs to the glycosyl hydrolase 32 family.</text>
</comment>
<evidence type="ECO:0000256" key="11">
    <source>
        <dbReference type="ARBA" id="ARBA00023136"/>
    </source>
</evidence>
<keyword evidence="18" id="KW-0732">Signal</keyword>
<dbReference type="InterPro" id="IPR023296">
    <property type="entry name" value="Glyco_hydro_beta-prop_sf"/>
</dbReference>
<keyword evidence="9" id="KW-0735">Signal-anchor</keyword>
<comment type="caution">
    <text evidence="21">The sequence shown here is derived from an EMBL/GenBank/DDBJ whole genome shotgun (WGS) entry which is preliminary data.</text>
</comment>
<dbReference type="Pfam" id="PF00251">
    <property type="entry name" value="Glyco_hydro_32N"/>
    <property type="match status" value="1"/>
</dbReference>
<feature type="non-terminal residue" evidence="21">
    <location>
        <position position="1"/>
    </location>
</feature>
<gene>
    <name evidence="21" type="ORF">KIW84_062252</name>
</gene>
<accession>A0A9D4W7X4</accession>
<keyword evidence="10" id="KW-1133">Transmembrane helix</keyword>
<dbReference type="GO" id="GO:0005975">
    <property type="term" value="P:carbohydrate metabolic process"/>
    <property type="evidence" value="ECO:0007669"/>
    <property type="project" value="InterPro"/>
</dbReference>
<evidence type="ECO:0000256" key="4">
    <source>
        <dbReference type="ARBA" id="ARBA00004914"/>
    </source>
</evidence>
<dbReference type="InterPro" id="IPR013320">
    <property type="entry name" value="ConA-like_dom_sf"/>
</dbReference>
<dbReference type="PROSITE" id="PS00609">
    <property type="entry name" value="GLYCOSYL_HYDROL_F32"/>
    <property type="match status" value="1"/>
</dbReference>
<keyword evidence="22" id="KW-1185">Reference proteome</keyword>
<organism evidence="21 22">
    <name type="scientific">Pisum sativum</name>
    <name type="common">Garden pea</name>
    <name type="synonym">Lathyrus oleraceus</name>
    <dbReference type="NCBI Taxonomy" id="3888"/>
    <lineage>
        <taxon>Eukaryota</taxon>
        <taxon>Viridiplantae</taxon>
        <taxon>Streptophyta</taxon>
        <taxon>Embryophyta</taxon>
        <taxon>Tracheophyta</taxon>
        <taxon>Spermatophyta</taxon>
        <taxon>Magnoliopsida</taxon>
        <taxon>eudicotyledons</taxon>
        <taxon>Gunneridae</taxon>
        <taxon>Pentapetalae</taxon>
        <taxon>rosids</taxon>
        <taxon>fabids</taxon>
        <taxon>Fabales</taxon>
        <taxon>Fabaceae</taxon>
        <taxon>Papilionoideae</taxon>
        <taxon>50 kb inversion clade</taxon>
        <taxon>NPAAA clade</taxon>
        <taxon>Hologalegina</taxon>
        <taxon>IRL clade</taxon>
        <taxon>Fabeae</taxon>
        <taxon>Lathyrus</taxon>
    </lineage>
</organism>
<evidence type="ECO:0000256" key="17">
    <source>
        <dbReference type="RuleBase" id="RU362110"/>
    </source>
</evidence>
<keyword evidence="12 17" id="KW-0326">Glycosidase</keyword>
<dbReference type="FunFam" id="2.60.120.560:FF:000002">
    <property type="entry name" value="Beta-fructofuranosidase, insoluble isoenzyme CWINV1"/>
    <property type="match status" value="1"/>
</dbReference>
<keyword evidence="11" id="KW-0472">Membrane</keyword>
<reference evidence="21 22" key="1">
    <citation type="journal article" date="2022" name="Nat. Genet.">
        <title>Improved pea reference genome and pan-genome highlight genomic features and evolutionary characteristics.</title>
        <authorList>
            <person name="Yang T."/>
            <person name="Liu R."/>
            <person name="Luo Y."/>
            <person name="Hu S."/>
            <person name="Wang D."/>
            <person name="Wang C."/>
            <person name="Pandey M.K."/>
            <person name="Ge S."/>
            <person name="Xu Q."/>
            <person name="Li N."/>
            <person name="Li G."/>
            <person name="Huang Y."/>
            <person name="Saxena R.K."/>
            <person name="Ji Y."/>
            <person name="Li M."/>
            <person name="Yan X."/>
            <person name="He Y."/>
            <person name="Liu Y."/>
            <person name="Wang X."/>
            <person name="Xiang C."/>
            <person name="Varshney R.K."/>
            <person name="Ding H."/>
            <person name="Gao S."/>
            <person name="Zong X."/>
        </authorList>
    </citation>
    <scope>NUCLEOTIDE SEQUENCE [LARGE SCALE GENOMIC DNA]</scope>
    <source>
        <strain evidence="21 22">cv. Zhongwan 6</strain>
    </source>
</reference>
<evidence type="ECO:0000256" key="15">
    <source>
        <dbReference type="ARBA" id="ARBA00080776"/>
    </source>
</evidence>
<feature type="domain" description="Glycosyl hydrolase family 32 C-terminal" evidence="20">
    <location>
        <begin position="379"/>
        <end position="573"/>
    </location>
</feature>
<evidence type="ECO:0000256" key="18">
    <source>
        <dbReference type="SAM" id="SignalP"/>
    </source>
</evidence>
<dbReference type="Gene3D" id="2.115.10.20">
    <property type="entry name" value="Glycosyl hydrolase domain, family 43"/>
    <property type="match status" value="1"/>
</dbReference>
<dbReference type="EMBL" id="JAMSHJ010000006">
    <property type="protein sequence ID" value="KAI5395980.1"/>
    <property type="molecule type" value="Genomic_DNA"/>
</dbReference>
<keyword evidence="7" id="KW-0812">Transmembrane</keyword>
<proteinExistence type="inferred from homology"/>
<evidence type="ECO:0000256" key="2">
    <source>
        <dbReference type="ARBA" id="ARBA00004410"/>
    </source>
</evidence>
<dbReference type="InterPro" id="IPR018053">
    <property type="entry name" value="Glyco_hydro_32_AS"/>
</dbReference>
<feature type="chain" id="PRO_5039680453" description="Acid beta-fructofuranosidase" evidence="18">
    <location>
        <begin position="33"/>
        <end position="580"/>
    </location>
</feature>
<evidence type="ECO:0000256" key="13">
    <source>
        <dbReference type="ARBA" id="ARBA00069269"/>
    </source>
</evidence>
<dbReference type="Gene3D" id="2.60.120.560">
    <property type="entry name" value="Exo-inulinase, domain 1"/>
    <property type="match status" value="1"/>
</dbReference>
<comment type="subcellular location">
    <subcellularLocation>
        <location evidence="3">Membrane</location>
        <topology evidence="3">Single-pass type II membrane protein</topology>
    </subcellularLocation>
    <subcellularLocation>
        <location evidence="2">Vacuole lumen</location>
    </subcellularLocation>
</comment>
<dbReference type="GO" id="GO:0016020">
    <property type="term" value="C:membrane"/>
    <property type="evidence" value="ECO:0007669"/>
    <property type="project" value="UniProtKB-SubCell"/>
</dbReference>
<dbReference type="Proteomes" id="UP001058974">
    <property type="component" value="Chromosome 6"/>
</dbReference>
<dbReference type="InterPro" id="IPR050551">
    <property type="entry name" value="Fructan_Metab_Enzymes"/>
</dbReference>
<name>A0A9D4W7X4_PEA</name>
<evidence type="ECO:0000256" key="14">
    <source>
        <dbReference type="ARBA" id="ARBA00080765"/>
    </source>
</evidence>
<dbReference type="FunFam" id="2.115.10.20:FF:000001">
    <property type="entry name" value="Beta-fructofuranosidase, insoluble isoenzyme CWINV1"/>
    <property type="match status" value="1"/>
</dbReference>
<evidence type="ECO:0000256" key="12">
    <source>
        <dbReference type="ARBA" id="ARBA00023295"/>
    </source>
</evidence>
<keyword evidence="8 17" id="KW-0378">Hydrolase</keyword>
<sequence>SNSSFNLRMMTLTNCLIVFILVSVICNNGVEAFHRIYPDLQSVSAHSVNKLHRTGFHFQPNRNWINDPNGPMYYKGIYHLFYQYNPKGAVWGNIVWGHSVSKDLINWKELQPALYPSKPFDRYGCWSGSATILPGKGPVILYTGVVDKRSNEVQCIAVPANASDPLLTKWVKPDRLNPIVTADHGMNGSVFRDPTTAWLGKDGQWRILVGGKREDTGVAYLYRSRNFLKWIRAKHPIHSAKRTGMWECPDFYPVSLEGKNGLDSSMMGNSVKHVLKNSLDITRYEYYTIGTYIQNQDKYIPDKTSEDGWGGLRYDYGNFYASKSFFDPSKNRRIIWGWANESDTKEDDVKKGWAGIQAIPRTVWLDSSGRQLRQWPVEELNRLRGKEVEMNKQKLKKGSYVEVKGITAAQADLEVTFSFSSLDKAEAFDPKWENAEDLCAEKGTKVRGGVGPFGLLTLASKKLEEYTPVFFRIFKASNKHKILMCSDAKSSSLNRELYKPSFAGFVNVDLGNTKKLSLRSLIDHSVVESFGVGGKTNILSRVYPTLAVKEKAHLFVFNNGTEQITVENLKAWSMKTARRN</sequence>
<keyword evidence="6" id="KW-0926">Vacuole</keyword>
<dbReference type="SUPFAM" id="SSF49899">
    <property type="entry name" value="Concanavalin A-like lectins/glucanases"/>
    <property type="match status" value="1"/>
</dbReference>
<evidence type="ECO:0000256" key="6">
    <source>
        <dbReference type="ARBA" id="ARBA00022554"/>
    </source>
</evidence>
<dbReference type="InterPro" id="IPR013148">
    <property type="entry name" value="Glyco_hydro_32_N"/>
</dbReference>
<dbReference type="InterPro" id="IPR013189">
    <property type="entry name" value="Glyco_hydro_32_C"/>
</dbReference>
<evidence type="ECO:0000256" key="1">
    <source>
        <dbReference type="ARBA" id="ARBA00000094"/>
    </source>
</evidence>
<protein>
    <recommendedName>
        <fullName evidence="13">Acid beta-fructofuranosidase</fullName>
    </recommendedName>
    <alternativeName>
        <fullName evidence="16">Acid invertase</fullName>
    </alternativeName>
    <alternativeName>
        <fullName evidence="14">Acid sucrose hydrolase</fullName>
    </alternativeName>
    <alternativeName>
        <fullName evidence="15">Vacuolar invertase</fullName>
    </alternativeName>
</protein>
<feature type="domain" description="Glycosyl hydrolase family 32 N-terminal" evidence="19">
    <location>
        <begin position="57"/>
        <end position="376"/>
    </location>
</feature>
<dbReference type="GO" id="GO:0004564">
    <property type="term" value="F:beta-fructofuranosidase activity"/>
    <property type="evidence" value="ECO:0007669"/>
    <property type="project" value="UniProtKB-EC"/>
</dbReference>
<evidence type="ECO:0000256" key="9">
    <source>
        <dbReference type="ARBA" id="ARBA00022968"/>
    </source>
</evidence>
<dbReference type="Gramene" id="Psat06G0225200-T1">
    <property type="protein sequence ID" value="KAI5395980.1"/>
    <property type="gene ID" value="KIW84_062252"/>
</dbReference>